<accession>A0ABW6E7T4</accession>
<dbReference type="RefSeq" id="WP_382824604.1">
    <property type="nucleotide sequence ID" value="NZ_JBHXLY010000004.1"/>
</dbReference>
<comment type="caution">
    <text evidence="2">The sequence shown here is derived from an EMBL/GenBank/DDBJ whole genome shotgun (WGS) entry which is preliminary data.</text>
</comment>
<keyword evidence="3" id="KW-1185">Reference proteome</keyword>
<proteinExistence type="predicted"/>
<reference evidence="2 3" key="1">
    <citation type="submission" date="2024-09" db="EMBL/GenBank/DDBJ databases">
        <title>The Natural Products Discovery Center: Release of the First 8490 Sequenced Strains for Exploring Actinobacteria Biosynthetic Diversity.</title>
        <authorList>
            <person name="Kalkreuter E."/>
            <person name="Kautsar S.A."/>
            <person name="Yang D."/>
            <person name="Bader C.D."/>
            <person name="Teijaro C.N."/>
            <person name="Fluegel L."/>
            <person name="Davis C.M."/>
            <person name="Simpson J.R."/>
            <person name="Lauterbach L."/>
            <person name="Steele A.D."/>
            <person name="Gui C."/>
            <person name="Meng S."/>
            <person name="Li G."/>
            <person name="Viehrig K."/>
            <person name="Ye F."/>
            <person name="Su P."/>
            <person name="Kiefer A.F."/>
            <person name="Nichols A."/>
            <person name="Cepeda A.J."/>
            <person name="Yan W."/>
            <person name="Fan B."/>
            <person name="Jiang Y."/>
            <person name="Adhikari A."/>
            <person name="Zheng C.-J."/>
            <person name="Schuster L."/>
            <person name="Cowan T.M."/>
            <person name="Smanski M.J."/>
            <person name="Chevrette M.G."/>
            <person name="De Carvalho L.P.S."/>
            <person name="Shen B."/>
        </authorList>
    </citation>
    <scope>NUCLEOTIDE SEQUENCE [LARGE SCALE GENOMIC DNA]</scope>
    <source>
        <strain evidence="2 3">NPDC058546</strain>
    </source>
</reference>
<dbReference type="EMBL" id="JBHXOF010000001">
    <property type="protein sequence ID" value="MFD4211359.1"/>
    <property type="molecule type" value="Genomic_DNA"/>
</dbReference>
<gene>
    <name evidence="2" type="ORF">ACFWSS_00425</name>
</gene>
<keyword evidence="1" id="KW-1133">Transmembrane helix</keyword>
<organism evidence="2 3">
    <name type="scientific">Streptomyces sindenensis</name>
    <dbReference type="NCBI Taxonomy" id="67363"/>
    <lineage>
        <taxon>Bacteria</taxon>
        <taxon>Bacillati</taxon>
        <taxon>Actinomycetota</taxon>
        <taxon>Actinomycetes</taxon>
        <taxon>Kitasatosporales</taxon>
        <taxon>Streptomycetaceae</taxon>
        <taxon>Streptomyces</taxon>
    </lineage>
</organism>
<sequence>MWSVGTAAGRELPVLWKVPPFPLVAAVPALAVALALSAFARGGEAGRALGAAPGRVRLFGTALLSGAADDAEAVRTVRAPCAGALRPVN</sequence>
<keyword evidence="1" id="KW-0812">Transmembrane</keyword>
<keyword evidence="1" id="KW-0472">Membrane</keyword>
<name>A0ABW6E7T4_9ACTN</name>
<dbReference type="Proteomes" id="UP001598251">
    <property type="component" value="Unassembled WGS sequence"/>
</dbReference>
<protein>
    <submittedName>
        <fullName evidence="2">Uncharacterized protein</fullName>
    </submittedName>
</protein>
<evidence type="ECO:0000313" key="3">
    <source>
        <dbReference type="Proteomes" id="UP001598251"/>
    </source>
</evidence>
<evidence type="ECO:0000313" key="2">
    <source>
        <dbReference type="EMBL" id="MFD4211359.1"/>
    </source>
</evidence>
<evidence type="ECO:0000256" key="1">
    <source>
        <dbReference type="SAM" id="Phobius"/>
    </source>
</evidence>
<feature type="transmembrane region" description="Helical" evidence="1">
    <location>
        <begin position="20"/>
        <end position="40"/>
    </location>
</feature>